<comment type="subcellular location">
    <subcellularLocation>
        <location evidence="1">Cell inner membrane</location>
        <topology evidence="1">Multi-pass membrane protein</topology>
    </subcellularLocation>
</comment>
<dbReference type="Pfam" id="PF01554">
    <property type="entry name" value="MatE"/>
    <property type="match status" value="2"/>
</dbReference>
<keyword evidence="8 10" id="KW-0472">Membrane</keyword>
<dbReference type="GO" id="GO:0015297">
    <property type="term" value="F:antiporter activity"/>
    <property type="evidence" value="ECO:0007669"/>
    <property type="project" value="UniProtKB-KW"/>
</dbReference>
<dbReference type="EMBL" id="JACHOO010000001">
    <property type="protein sequence ID" value="MBB5751082.1"/>
    <property type="molecule type" value="Genomic_DNA"/>
</dbReference>
<feature type="transmembrane region" description="Helical" evidence="10">
    <location>
        <begin position="144"/>
        <end position="162"/>
    </location>
</feature>
<accession>A0A7W9CTF4</accession>
<dbReference type="InterPro" id="IPR002528">
    <property type="entry name" value="MATE_fam"/>
</dbReference>
<keyword evidence="6 10" id="KW-1133">Transmembrane helix</keyword>
<evidence type="ECO:0000313" key="12">
    <source>
        <dbReference type="Proteomes" id="UP000523821"/>
    </source>
</evidence>
<evidence type="ECO:0000256" key="3">
    <source>
        <dbReference type="ARBA" id="ARBA00022449"/>
    </source>
</evidence>
<keyword evidence="3" id="KW-0050">Antiport</keyword>
<feature type="transmembrane region" description="Helical" evidence="10">
    <location>
        <begin position="408"/>
        <end position="429"/>
    </location>
</feature>
<feature type="transmembrane region" description="Helical" evidence="10">
    <location>
        <begin position="287"/>
        <end position="310"/>
    </location>
</feature>
<dbReference type="PIRSF" id="PIRSF006603">
    <property type="entry name" value="DinF"/>
    <property type="match status" value="1"/>
</dbReference>
<evidence type="ECO:0000256" key="2">
    <source>
        <dbReference type="ARBA" id="ARBA00022448"/>
    </source>
</evidence>
<dbReference type="Proteomes" id="UP000523821">
    <property type="component" value="Unassembled WGS sequence"/>
</dbReference>
<keyword evidence="2" id="KW-0813">Transport</keyword>
<evidence type="ECO:0000256" key="4">
    <source>
        <dbReference type="ARBA" id="ARBA00022475"/>
    </source>
</evidence>
<dbReference type="GO" id="GO:0006811">
    <property type="term" value="P:monoatomic ion transport"/>
    <property type="evidence" value="ECO:0007669"/>
    <property type="project" value="UniProtKB-KW"/>
</dbReference>
<dbReference type="GO" id="GO:0005886">
    <property type="term" value="C:plasma membrane"/>
    <property type="evidence" value="ECO:0007669"/>
    <property type="project" value="UniProtKB-SubCell"/>
</dbReference>
<dbReference type="InterPro" id="IPR048279">
    <property type="entry name" value="MdtK-like"/>
</dbReference>
<feature type="transmembrane region" description="Helical" evidence="10">
    <location>
        <begin position="108"/>
        <end position="132"/>
    </location>
</feature>
<feature type="transmembrane region" description="Helical" evidence="10">
    <location>
        <begin position="331"/>
        <end position="360"/>
    </location>
</feature>
<proteinExistence type="predicted"/>
<evidence type="ECO:0000256" key="7">
    <source>
        <dbReference type="ARBA" id="ARBA00023065"/>
    </source>
</evidence>
<evidence type="ECO:0000313" key="11">
    <source>
        <dbReference type="EMBL" id="MBB5751082.1"/>
    </source>
</evidence>
<protein>
    <recommendedName>
        <fullName evidence="9">Multidrug-efflux transporter</fullName>
    </recommendedName>
</protein>
<dbReference type="AlphaFoldDB" id="A0A7W9CTF4"/>
<keyword evidence="5 10" id="KW-0812">Transmembrane</keyword>
<keyword evidence="4" id="KW-1003">Cell membrane</keyword>
<dbReference type="CDD" id="cd13131">
    <property type="entry name" value="MATE_NorM_like"/>
    <property type="match status" value="1"/>
</dbReference>
<sequence>MTTAVHTAGREDASLRPWAAEARATLALSWPMILTNLAQTALNATDVILVGWMGGHALAAAALGTNLYFALLIFGIGLTGATAPMIARERGRNRHAVREVRRTVRQGLWASVALAVPFWLVLWHTEAILLAFRQEPRLAADAGIYMRGLQWALLPFLFYLVLRSFVAALERPMWSVAVGLMGVAVNAVAVWALVFGHFGLPRMGLLGAGIGSTLAATMMALGMALVVSVDRRFRRYRLFGRFWRADWGRFRELWRLGLPMAFAICFEVTVFNAAVFLMGLIGADSVAAHAIAIQIASLTFMVPLGFSQAVTVRVGRAYGAGDREAIRRAGWVAFAMTIAFMSVTCAVMILAPGVLIGAFIDRADPANAEVFALAVVFLGVAGIFQIFDGAQAVVAGMLRGLHDTRVPMIYAGLGFWGVGLSSSVAFGFGLGLEGLGIWIGLACGLGVVAALLIARWLRRDRLGLERGGHRAVAPAH</sequence>
<feature type="transmembrane region" description="Helical" evidence="10">
    <location>
        <begin position="435"/>
        <end position="457"/>
    </location>
</feature>
<keyword evidence="12" id="KW-1185">Reference proteome</keyword>
<dbReference type="GO" id="GO:0042910">
    <property type="term" value="F:xenobiotic transmembrane transporter activity"/>
    <property type="evidence" value="ECO:0007669"/>
    <property type="project" value="InterPro"/>
</dbReference>
<evidence type="ECO:0000256" key="5">
    <source>
        <dbReference type="ARBA" id="ARBA00022692"/>
    </source>
</evidence>
<evidence type="ECO:0000256" key="8">
    <source>
        <dbReference type="ARBA" id="ARBA00023136"/>
    </source>
</evidence>
<evidence type="ECO:0000256" key="1">
    <source>
        <dbReference type="ARBA" id="ARBA00004429"/>
    </source>
</evidence>
<feature type="transmembrane region" description="Helical" evidence="10">
    <location>
        <begin position="174"/>
        <end position="198"/>
    </location>
</feature>
<dbReference type="RefSeq" id="WP_183851667.1">
    <property type="nucleotide sequence ID" value="NZ_JACHOO010000001.1"/>
</dbReference>
<gene>
    <name evidence="11" type="ORF">GGQ63_000125</name>
</gene>
<dbReference type="PANTHER" id="PTHR43298:SF2">
    <property type="entry name" value="FMN_FAD EXPORTER YEEO-RELATED"/>
    <property type="match status" value="1"/>
</dbReference>
<feature type="transmembrane region" description="Helical" evidence="10">
    <location>
        <begin position="256"/>
        <end position="281"/>
    </location>
</feature>
<evidence type="ECO:0000256" key="6">
    <source>
        <dbReference type="ARBA" id="ARBA00022989"/>
    </source>
</evidence>
<name>A0A7W9CTF4_9HYPH</name>
<organism evidence="11 12">
    <name type="scientific">Prosthecomicrobium pneumaticum</name>
    <dbReference type="NCBI Taxonomy" id="81895"/>
    <lineage>
        <taxon>Bacteria</taxon>
        <taxon>Pseudomonadati</taxon>
        <taxon>Pseudomonadota</taxon>
        <taxon>Alphaproteobacteria</taxon>
        <taxon>Hyphomicrobiales</taxon>
        <taxon>Kaistiaceae</taxon>
        <taxon>Prosthecomicrobium</taxon>
    </lineage>
</organism>
<evidence type="ECO:0000256" key="9">
    <source>
        <dbReference type="ARBA" id="ARBA00031636"/>
    </source>
</evidence>
<dbReference type="PANTHER" id="PTHR43298">
    <property type="entry name" value="MULTIDRUG RESISTANCE PROTEIN NORM-RELATED"/>
    <property type="match status" value="1"/>
</dbReference>
<dbReference type="InterPro" id="IPR050222">
    <property type="entry name" value="MATE_MdtK"/>
</dbReference>
<dbReference type="NCBIfam" id="TIGR00797">
    <property type="entry name" value="matE"/>
    <property type="match status" value="1"/>
</dbReference>
<feature type="transmembrane region" description="Helical" evidence="10">
    <location>
        <begin position="366"/>
        <end position="387"/>
    </location>
</feature>
<comment type="caution">
    <text evidence="11">The sequence shown here is derived from an EMBL/GenBank/DDBJ whole genome shotgun (WGS) entry which is preliminary data.</text>
</comment>
<feature type="transmembrane region" description="Helical" evidence="10">
    <location>
        <begin position="204"/>
        <end position="227"/>
    </location>
</feature>
<keyword evidence="7" id="KW-0406">Ion transport</keyword>
<reference evidence="11 12" key="1">
    <citation type="submission" date="2020-08" db="EMBL/GenBank/DDBJ databases">
        <title>Genomic Encyclopedia of Type Strains, Phase IV (KMG-IV): sequencing the most valuable type-strain genomes for metagenomic binning, comparative biology and taxonomic classification.</title>
        <authorList>
            <person name="Goeker M."/>
        </authorList>
    </citation>
    <scope>NUCLEOTIDE SEQUENCE [LARGE SCALE GENOMIC DNA]</scope>
    <source>
        <strain evidence="11 12">DSM 16268</strain>
    </source>
</reference>
<evidence type="ECO:0000256" key="10">
    <source>
        <dbReference type="SAM" id="Phobius"/>
    </source>
</evidence>
<feature type="transmembrane region" description="Helical" evidence="10">
    <location>
        <begin position="67"/>
        <end position="87"/>
    </location>
</feature>